<dbReference type="PROSITE" id="PS01159">
    <property type="entry name" value="WW_DOMAIN_1"/>
    <property type="match status" value="1"/>
</dbReference>
<evidence type="ECO:0000256" key="1">
    <source>
        <dbReference type="SAM" id="MobiDB-lite"/>
    </source>
</evidence>
<feature type="compositionally biased region" description="Low complexity" evidence="1">
    <location>
        <begin position="117"/>
        <end position="126"/>
    </location>
</feature>
<protein>
    <submittedName>
        <fullName evidence="3">Alpha/Beta hydrolase protein</fullName>
    </submittedName>
</protein>
<feature type="domain" description="WW" evidence="2">
    <location>
        <begin position="136"/>
        <end position="170"/>
    </location>
</feature>
<dbReference type="Proteomes" id="UP000325395">
    <property type="component" value="Unassembled WGS sequence"/>
</dbReference>
<accession>A0ABQ6X2B5</accession>
<feature type="compositionally biased region" description="Pro residues" evidence="1">
    <location>
        <begin position="127"/>
        <end position="139"/>
    </location>
</feature>
<reference evidence="3 4" key="1">
    <citation type="submission" date="2019-04" db="EMBL/GenBank/DDBJ databases">
        <authorList>
            <consortium name="DOE Joint Genome Institute"/>
            <person name="Mondo S."/>
            <person name="Kjaerbolling I."/>
            <person name="Vesth T."/>
            <person name="Frisvad J.C."/>
            <person name="Nybo J.L."/>
            <person name="Theobald S."/>
            <person name="Kildgaard S."/>
            <person name="Isbrandt T."/>
            <person name="Kuo A."/>
            <person name="Sato A."/>
            <person name="Lyhne E.K."/>
            <person name="Kogle M.E."/>
            <person name="Wiebenga A."/>
            <person name="Kun R.S."/>
            <person name="Lubbers R.J."/>
            <person name="Makela M.R."/>
            <person name="Barry K."/>
            <person name="Chovatia M."/>
            <person name="Clum A."/>
            <person name="Daum C."/>
            <person name="Haridas S."/>
            <person name="He G."/>
            <person name="LaButti K."/>
            <person name="Lipzen A."/>
            <person name="Riley R."/>
            <person name="Salamov A."/>
            <person name="Simmons B.A."/>
            <person name="Magnuson J.K."/>
            <person name="Henrissat B."/>
            <person name="Mortensen U.H."/>
            <person name="Larsen T.O."/>
            <person name="Devries R.P."/>
            <person name="Grigoriev I.V."/>
            <person name="Machida M."/>
            <person name="Baker S.E."/>
            <person name="Andersen M.R."/>
            <person name="Cantor M.N."/>
            <person name="Hua S.X."/>
        </authorList>
    </citation>
    <scope>NUCLEOTIDE SEQUENCE [LARGE SCALE GENOMIC DNA]</scope>
    <source>
        <strain evidence="3 4">CBS 117616</strain>
    </source>
</reference>
<dbReference type="PROSITE" id="PS50020">
    <property type="entry name" value="WW_DOMAIN_2"/>
    <property type="match status" value="1"/>
</dbReference>
<keyword evidence="3" id="KW-0378">Hydrolase</keyword>
<dbReference type="InterPro" id="IPR036020">
    <property type="entry name" value="WW_dom_sf"/>
</dbReference>
<dbReference type="EMBL" id="ML735688">
    <property type="protein sequence ID" value="KAE8423484.1"/>
    <property type="molecule type" value="Genomic_DNA"/>
</dbReference>
<name>A0ABQ6X2B5_9EURO</name>
<dbReference type="Gene3D" id="3.40.50.1820">
    <property type="entry name" value="alpha/beta hydrolase"/>
    <property type="match status" value="2"/>
</dbReference>
<evidence type="ECO:0000313" key="3">
    <source>
        <dbReference type="EMBL" id="KAE8423484.1"/>
    </source>
</evidence>
<feature type="compositionally biased region" description="Basic and acidic residues" evidence="1">
    <location>
        <begin position="92"/>
        <end position="116"/>
    </location>
</feature>
<dbReference type="InterPro" id="IPR000073">
    <property type="entry name" value="AB_hydrolase_1"/>
</dbReference>
<feature type="compositionally biased region" description="Low complexity" evidence="1">
    <location>
        <begin position="1"/>
        <end position="29"/>
    </location>
</feature>
<dbReference type="PANTHER" id="PTHR43329">
    <property type="entry name" value="EPOXIDE HYDROLASE"/>
    <property type="match status" value="1"/>
</dbReference>
<sequence length="559" mass="62633">MSYYGGPPQPQYGQPPYGQPPYGQAPGGYERPPYDQRPPYGDRPSYDRPPYEQPPPSDRPPYERPPYEQPPSGERSPYERPPYGQPPQDQRPPYDRPPSERPPYERPPYDSDRSFDSRPPYSSAPPSARPPQIPPPPLPMGWVQEWEPNARRAFWVEVATGNSQWEQPLGDTSRDMGPPGGPPPMMSPPPSGPISPPPGGYYGGPPPQEGGYYPPPQQGEYQTEEERKKSEKKKMFMGAAAGLALGGVAGAVLNHEFGGSSSESEKEEEEEEVEHKIVEQHIYHHYDEPPEERSYSPPVDDCRQAVLSEDVRKHYLEAEPTGECKGILLLIHGFPQSSHQFRFVLEPFAAAGYRVIAPDFTGHGSSSKPLRDVAGFSKKQLAQDLYNFLTHQLSIKTPIHVVALSGGECPLPGTTEYEKLKHDRDHWHFAFQGQQPDMAAALFYDRFAYNHSVFGNDIIDYYTSQYSMPGALQCAFYVYSAFEIDAAQNRAWIAERGKVRTRNLVLTGANHALAVGAERMASEVFENVQARYVADSGHYIAEENPEDFVAQILELLQTE</sequence>
<evidence type="ECO:0000313" key="4">
    <source>
        <dbReference type="Proteomes" id="UP000325395"/>
    </source>
</evidence>
<dbReference type="SUPFAM" id="SSF53474">
    <property type="entry name" value="alpha/beta-Hydrolases"/>
    <property type="match status" value="1"/>
</dbReference>
<evidence type="ECO:0000259" key="2">
    <source>
        <dbReference type="PROSITE" id="PS50020"/>
    </source>
</evidence>
<proteinExistence type="predicted"/>
<feature type="compositionally biased region" description="Pro residues" evidence="1">
    <location>
        <begin position="179"/>
        <end position="217"/>
    </location>
</feature>
<feature type="region of interest" description="Disordered" evidence="1">
    <location>
        <begin position="1"/>
        <end position="232"/>
    </location>
</feature>
<dbReference type="Pfam" id="PF00561">
    <property type="entry name" value="Abhydrolase_1"/>
    <property type="match status" value="1"/>
</dbReference>
<organism evidence="3 4">
    <name type="scientific">Aspergillus pseudocaelatus</name>
    <dbReference type="NCBI Taxonomy" id="1825620"/>
    <lineage>
        <taxon>Eukaryota</taxon>
        <taxon>Fungi</taxon>
        <taxon>Dikarya</taxon>
        <taxon>Ascomycota</taxon>
        <taxon>Pezizomycotina</taxon>
        <taxon>Eurotiomycetes</taxon>
        <taxon>Eurotiomycetidae</taxon>
        <taxon>Eurotiales</taxon>
        <taxon>Aspergillaceae</taxon>
        <taxon>Aspergillus</taxon>
        <taxon>Aspergillus subgen. Circumdati</taxon>
    </lineage>
</organism>
<keyword evidence="4" id="KW-1185">Reference proteome</keyword>
<gene>
    <name evidence="3" type="ORF">BDV36DRAFT_290167</name>
</gene>
<dbReference type="InterPro" id="IPR029058">
    <property type="entry name" value="AB_hydrolase_fold"/>
</dbReference>
<dbReference type="InterPro" id="IPR001202">
    <property type="entry name" value="WW_dom"/>
</dbReference>
<dbReference type="GO" id="GO:0016787">
    <property type="term" value="F:hydrolase activity"/>
    <property type="evidence" value="ECO:0007669"/>
    <property type="project" value="UniProtKB-KW"/>
</dbReference>
<dbReference type="PRINTS" id="PR01217">
    <property type="entry name" value="PRICHEXTENSN"/>
</dbReference>
<dbReference type="SUPFAM" id="SSF51045">
    <property type="entry name" value="WW domain"/>
    <property type="match status" value="1"/>
</dbReference>